<comment type="caution">
    <text evidence="1">The sequence shown here is derived from an EMBL/GenBank/DDBJ whole genome shotgun (WGS) entry which is preliminary data.</text>
</comment>
<accession>B0MW11</accession>
<gene>
    <name evidence="1" type="ORF">ALIPUT_01242</name>
</gene>
<evidence type="ECO:0000313" key="1">
    <source>
        <dbReference type="EMBL" id="EDS03423.1"/>
    </source>
</evidence>
<dbReference type="AlphaFoldDB" id="B0MW11"/>
<dbReference type="Proteomes" id="UP000005819">
    <property type="component" value="Unassembled WGS sequence"/>
</dbReference>
<proteinExistence type="predicted"/>
<dbReference type="EMBL" id="ABFK02000018">
    <property type="protein sequence ID" value="EDS03423.1"/>
    <property type="molecule type" value="Genomic_DNA"/>
</dbReference>
<sequence>MKCVGDILGTEFCWPKEKKIKYKIAFYPISEVMFPKDMKDKCNPRKRSIIGV</sequence>
<protein>
    <submittedName>
        <fullName evidence="1">Uncharacterized protein</fullName>
    </submittedName>
</protein>
<evidence type="ECO:0000313" key="2">
    <source>
        <dbReference type="Proteomes" id="UP000005819"/>
    </source>
</evidence>
<name>B0MW11_9BACT</name>
<keyword evidence="2" id="KW-1185">Reference proteome</keyword>
<reference evidence="1" key="1">
    <citation type="submission" date="2007-10" db="EMBL/GenBank/DDBJ databases">
        <authorList>
            <person name="Fulton L."/>
            <person name="Clifton S."/>
            <person name="Fulton B."/>
            <person name="Xu J."/>
            <person name="Minx P."/>
            <person name="Pepin K.H."/>
            <person name="Johnson M."/>
            <person name="Thiruvilangam P."/>
            <person name="Bhonagiri V."/>
            <person name="Nash W.E."/>
            <person name="Mardis E.R."/>
            <person name="Wilson R.K."/>
        </authorList>
    </citation>
    <scope>NUCLEOTIDE SEQUENCE [LARGE SCALE GENOMIC DNA]</scope>
    <source>
        <strain evidence="1">DSM 17216</strain>
    </source>
</reference>
<reference evidence="1" key="2">
    <citation type="submission" date="2013-09" db="EMBL/GenBank/DDBJ databases">
        <title>Draft genome sequence of Alistipes putredinis (DSM 17216).</title>
        <authorList>
            <person name="Sudarsanam P."/>
            <person name="Ley R."/>
            <person name="Guruge J."/>
            <person name="Turnbaugh P.J."/>
            <person name="Mahowald M."/>
            <person name="Liep D."/>
            <person name="Gordon J."/>
        </authorList>
    </citation>
    <scope>NUCLEOTIDE SEQUENCE</scope>
    <source>
        <strain evidence="1">DSM 17216</strain>
    </source>
</reference>
<dbReference type="HOGENOM" id="CLU_3076028_0_0_10"/>
<organism evidence="1 2">
    <name type="scientific">Alistipes putredinis DSM 17216</name>
    <dbReference type="NCBI Taxonomy" id="445970"/>
    <lineage>
        <taxon>Bacteria</taxon>
        <taxon>Pseudomonadati</taxon>
        <taxon>Bacteroidota</taxon>
        <taxon>Bacteroidia</taxon>
        <taxon>Bacteroidales</taxon>
        <taxon>Rikenellaceae</taxon>
        <taxon>Alistipes</taxon>
    </lineage>
</organism>